<evidence type="ECO:0000313" key="14">
    <source>
        <dbReference type="Proteomes" id="UP000382436"/>
    </source>
</evidence>
<feature type="domain" description="DUF374" evidence="2">
    <location>
        <begin position="60"/>
        <end position="126"/>
    </location>
</feature>
<dbReference type="EMBL" id="AACRQU010000002">
    <property type="protein sequence ID" value="EAL8416168.1"/>
    <property type="molecule type" value="Genomic_DNA"/>
</dbReference>
<dbReference type="Proteomes" id="UP000333665">
    <property type="component" value="Unassembled WGS sequence"/>
</dbReference>
<accession>A0A0Q2R3W1</accession>
<name>A0A0Q2R3W1_CAMCO</name>
<evidence type="ECO:0000313" key="7">
    <source>
        <dbReference type="EMBL" id="EAK5102858.1"/>
    </source>
</evidence>
<evidence type="ECO:0000313" key="15">
    <source>
        <dbReference type="Proteomes" id="UP000409545"/>
    </source>
</evidence>
<keyword evidence="1" id="KW-1133">Transmembrane helix</keyword>
<dbReference type="KEGG" id="ccoo:ATE51_03300"/>
<evidence type="ECO:0000313" key="3">
    <source>
        <dbReference type="EMBL" id="EAH8157017.1"/>
    </source>
</evidence>
<evidence type="ECO:0000313" key="18">
    <source>
        <dbReference type="Proteomes" id="UP000576616"/>
    </source>
</evidence>
<keyword evidence="1" id="KW-0812">Transmembrane</keyword>
<evidence type="ECO:0000313" key="17">
    <source>
        <dbReference type="Proteomes" id="UP000557830"/>
    </source>
</evidence>
<dbReference type="GeneID" id="66544539"/>
<organism evidence="9 11">
    <name type="scientific">Campylobacter coli</name>
    <dbReference type="NCBI Taxonomy" id="195"/>
    <lineage>
        <taxon>Bacteria</taxon>
        <taxon>Pseudomonadati</taxon>
        <taxon>Campylobacterota</taxon>
        <taxon>Epsilonproteobacteria</taxon>
        <taxon>Campylobacterales</taxon>
        <taxon>Campylobacteraceae</taxon>
        <taxon>Campylobacter</taxon>
    </lineage>
</organism>
<evidence type="ECO:0000313" key="11">
    <source>
        <dbReference type="Proteomes" id="UP000333665"/>
    </source>
</evidence>
<dbReference type="EMBL" id="AACQHW010000002">
    <property type="protein sequence ID" value="EAL6850475.1"/>
    <property type="molecule type" value="Genomic_DNA"/>
</dbReference>
<evidence type="ECO:0000313" key="5">
    <source>
        <dbReference type="EMBL" id="EAJ9197981.1"/>
    </source>
</evidence>
<dbReference type="EMBL" id="AACGFG010000007">
    <property type="protein sequence ID" value="EAK4358409.1"/>
    <property type="molecule type" value="Genomic_DNA"/>
</dbReference>
<sequence length="207" mass="24003">MGKSFKIAFIARLVFILQWLIFLTCKKTYKGDKVDQISNVILFWHGRLALMPFAFRHFGKKGKKAYVMISHHRDGEQIARIIKLFGLDTVRGSTSKGASTALRSAFKILDENHDVVITPDGPRGPYHSISDGAVLLAQKKNVKIRILNYEARNFWEFKSWDKMILPKPFTHLVYRLSEPLDISSLDKDQAKFFLLEHFKKIEQMDKF</sequence>
<evidence type="ECO:0000313" key="6">
    <source>
        <dbReference type="EMBL" id="EAK4358409.1"/>
    </source>
</evidence>
<dbReference type="EMBL" id="AACBVJ010000014">
    <property type="protein sequence ID" value="EAJ9197981.1"/>
    <property type="molecule type" value="Genomic_DNA"/>
</dbReference>
<dbReference type="KEGG" id="ccof:VC76_02390"/>
<proteinExistence type="predicted"/>
<evidence type="ECO:0000313" key="13">
    <source>
        <dbReference type="Proteomes" id="UP000365807"/>
    </source>
</evidence>
<dbReference type="eggNOG" id="COG2121">
    <property type="taxonomic scope" value="Bacteria"/>
</dbReference>
<dbReference type="Proteomes" id="UP000557830">
    <property type="component" value="Unassembled WGS sequence"/>
</dbReference>
<evidence type="ECO:0000313" key="8">
    <source>
        <dbReference type="EMBL" id="EAL6850475.1"/>
    </source>
</evidence>
<evidence type="ECO:0000256" key="1">
    <source>
        <dbReference type="SAM" id="Phobius"/>
    </source>
</evidence>
<evidence type="ECO:0000313" key="12">
    <source>
        <dbReference type="Proteomes" id="UP000352088"/>
    </source>
</evidence>
<dbReference type="EMBL" id="AACSIE010000002">
    <property type="protein sequence ID" value="EAL9204208.1"/>
    <property type="molecule type" value="Genomic_DNA"/>
</dbReference>
<evidence type="ECO:0000259" key="2">
    <source>
        <dbReference type="Pfam" id="PF04028"/>
    </source>
</evidence>
<dbReference type="Proteomes" id="UP000409545">
    <property type="component" value="Unassembled WGS sequence"/>
</dbReference>
<dbReference type="EMBL" id="AABKAB010000005">
    <property type="protein sequence ID" value="EAH8157017.1"/>
    <property type="molecule type" value="Genomic_DNA"/>
</dbReference>
<dbReference type="RefSeq" id="WP_002778463.1">
    <property type="nucleotide sequence ID" value="NZ_AANHVQ020000007.1"/>
</dbReference>
<keyword evidence="1" id="KW-0472">Membrane</keyword>
<evidence type="ECO:0000313" key="10">
    <source>
        <dbReference type="EMBL" id="EAL9204208.1"/>
    </source>
</evidence>
<reference evidence="5 14" key="1">
    <citation type="submission" date="2018-05" db="EMBL/GenBank/DDBJ databases">
        <authorList>
            <consortium name="PulseNet: The National Subtyping Network for Foodborne Disease Surveillance"/>
            <person name="Tarr C.L."/>
            <person name="Trees E."/>
            <person name="Katz L.S."/>
            <person name="Carleton-Romer H.A."/>
            <person name="Stroika S."/>
            <person name="Kucerova Z."/>
            <person name="Roache K.F."/>
            <person name="Sabol A.L."/>
            <person name="Besser J."/>
            <person name="Gerner-Smidt P."/>
        </authorList>
    </citation>
    <scope>NUCLEOTIDE SEQUENCE [LARGE SCALE GENOMIC DNA]</scope>
    <source>
        <strain evidence="5 14">PNUSAC001435</strain>
        <strain evidence="3 18">PNUSAC007828</strain>
    </source>
</reference>
<evidence type="ECO:0000313" key="16">
    <source>
        <dbReference type="Proteomes" id="UP000411403"/>
    </source>
</evidence>
<dbReference type="InterPro" id="IPR007172">
    <property type="entry name" value="DUF374"/>
</dbReference>
<protein>
    <submittedName>
        <fullName evidence="9">DUF374 domain-containing protein</fullName>
    </submittedName>
</protein>
<dbReference type="STRING" id="195.ATE51_03300"/>
<dbReference type="AlphaFoldDB" id="A0A0Q2R3W1"/>
<feature type="transmembrane region" description="Helical" evidence="1">
    <location>
        <begin position="7"/>
        <end position="24"/>
    </location>
</feature>
<feature type="transmembrane region" description="Helical" evidence="1">
    <location>
        <begin position="36"/>
        <end position="55"/>
    </location>
</feature>
<dbReference type="Proteomes" id="UP000411403">
    <property type="component" value="Unassembled WGS sequence"/>
</dbReference>
<reference evidence="11 16" key="2">
    <citation type="submission" date="2018-08" db="EMBL/GenBank/DDBJ databases">
        <authorList>
            <consortium name="NARMS: The National Antimicrobial Resistance Monitoring System"/>
        </authorList>
    </citation>
    <scope>NUCLEOTIDE SEQUENCE [LARGE SCALE GENOMIC DNA]</scope>
    <source>
        <strain evidence="10 16">CVM N17C171</strain>
        <strain evidence="8 12">CVM N17C548</strain>
        <strain evidence="6 13">FSIS11807978</strain>
        <strain evidence="9 11">FSIS11812579</strain>
        <strain evidence="4 17">FSIS1609200</strain>
        <strain evidence="7 15">FSIS1711007</strain>
    </source>
</reference>
<evidence type="ECO:0000313" key="4">
    <source>
        <dbReference type="EMBL" id="EAJ1076905.1"/>
    </source>
</evidence>
<comment type="caution">
    <text evidence="9">The sequence shown here is derived from an EMBL/GenBank/DDBJ whole genome shotgun (WGS) entry which is preliminary data.</text>
</comment>
<dbReference type="Pfam" id="PF04028">
    <property type="entry name" value="DUF374"/>
    <property type="match status" value="1"/>
</dbReference>
<dbReference type="Proteomes" id="UP000365807">
    <property type="component" value="Unassembled WGS sequence"/>
</dbReference>
<evidence type="ECO:0000313" key="9">
    <source>
        <dbReference type="EMBL" id="EAL8416168.1"/>
    </source>
</evidence>
<dbReference type="CDD" id="cd07983">
    <property type="entry name" value="LPLAT_DUF374-like"/>
    <property type="match status" value="1"/>
</dbReference>
<dbReference type="EMBL" id="AACGUZ010000001">
    <property type="protein sequence ID" value="EAK5102858.1"/>
    <property type="molecule type" value="Genomic_DNA"/>
</dbReference>
<gene>
    <name evidence="7" type="ORF">B9Q54_01000</name>
    <name evidence="4" type="ORF">BU953_04675</name>
    <name evidence="5" type="ORF">BZ274_07385</name>
    <name evidence="6" type="ORF">C6T04_05710</name>
    <name evidence="8" type="ORF">DSX26_03220</name>
    <name evidence="9" type="ORF">DYF97_01885</name>
    <name evidence="10" type="ORF">DYU70_03415</name>
    <name evidence="3" type="ORF">ES716_03630</name>
</gene>
<dbReference type="EMBL" id="AABUYW010000007">
    <property type="protein sequence ID" value="EAJ1076905.1"/>
    <property type="molecule type" value="Genomic_DNA"/>
</dbReference>
<dbReference type="Proteomes" id="UP000352088">
    <property type="component" value="Unassembled WGS sequence"/>
</dbReference>
<dbReference type="OrthoDB" id="9810508at2"/>
<dbReference type="Proteomes" id="UP000382436">
    <property type="component" value="Unassembled WGS sequence"/>
</dbReference>
<dbReference type="Proteomes" id="UP000576616">
    <property type="component" value="Unassembled WGS sequence"/>
</dbReference>